<dbReference type="SUPFAM" id="SSF103473">
    <property type="entry name" value="MFS general substrate transporter"/>
    <property type="match status" value="1"/>
</dbReference>
<evidence type="ECO:0000256" key="4">
    <source>
        <dbReference type="ARBA" id="ARBA00023136"/>
    </source>
</evidence>
<proteinExistence type="predicted"/>
<keyword evidence="3 7" id="KW-1133">Transmembrane helix</keyword>
<dbReference type="InterPro" id="IPR011701">
    <property type="entry name" value="MFS"/>
</dbReference>
<dbReference type="Proteomes" id="UP000738349">
    <property type="component" value="Unassembled WGS sequence"/>
</dbReference>
<protein>
    <recommendedName>
        <fullName evidence="8">Major facilitator superfamily (MFS) profile domain-containing protein</fullName>
    </recommendedName>
</protein>
<keyword evidence="10" id="KW-1185">Reference proteome</keyword>
<evidence type="ECO:0000256" key="7">
    <source>
        <dbReference type="SAM" id="Phobius"/>
    </source>
</evidence>
<keyword evidence="4 7" id="KW-0472">Membrane</keyword>
<reference evidence="9" key="1">
    <citation type="journal article" date="2021" name="Nat. Commun.">
        <title>Genetic determinants of endophytism in the Arabidopsis root mycobiome.</title>
        <authorList>
            <person name="Mesny F."/>
            <person name="Miyauchi S."/>
            <person name="Thiergart T."/>
            <person name="Pickel B."/>
            <person name="Atanasova L."/>
            <person name="Karlsson M."/>
            <person name="Huettel B."/>
            <person name="Barry K.W."/>
            <person name="Haridas S."/>
            <person name="Chen C."/>
            <person name="Bauer D."/>
            <person name="Andreopoulos W."/>
            <person name="Pangilinan J."/>
            <person name="LaButti K."/>
            <person name="Riley R."/>
            <person name="Lipzen A."/>
            <person name="Clum A."/>
            <person name="Drula E."/>
            <person name="Henrissat B."/>
            <person name="Kohler A."/>
            <person name="Grigoriev I.V."/>
            <person name="Martin F.M."/>
            <person name="Hacquard S."/>
        </authorList>
    </citation>
    <scope>NUCLEOTIDE SEQUENCE</scope>
    <source>
        <strain evidence="9">MPI-CAGE-AT-0147</strain>
    </source>
</reference>
<dbReference type="Pfam" id="PF07690">
    <property type="entry name" value="MFS_1"/>
    <property type="match status" value="1"/>
</dbReference>
<evidence type="ECO:0000259" key="8">
    <source>
        <dbReference type="PROSITE" id="PS50850"/>
    </source>
</evidence>
<dbReference type="Gene3D" id="1.20.1250.20">
    <property type="entry name" value="MFS general substrate transporter like domains"/>
    <property type="match status" value="1"/>
</dbReference>
<comment type="subcellular location">
    <subcellularLocation>
        <location evidence="1">Membrane</location>
        <topology evidence="1">Multi-pass membrane protein</topology>
    </subcellularLocation>
</comment>
<evidence type="ECO:0000256" key="3">
    <source>
        <dbReference type="ARBA" id="ARBA00022989"/>
    </source>
</evidence>
<sequence length="107" mass="11418">MSLTLGSKRQAGNNRRVHPVPAHQQPLAGHIRRKTLLLICVALMGLGHLMCGFAWSAEQLLAIRSVAGIGEGGSHILIMNIVSDIATLQNRGKYQGILGATMPLPMA</sequence>
<organism evidence="9 10">
    <name type="scientific">Dactylonectria macrodidyma</name>
    <dbReference type="NCBI Taxonomy" id="307937"/>
    <lineage>
        <taxon>Eukaryota</taxon>
        <taxon>Fungi</taxon>
        <taxon>Dikarya</taxon>
        <taxon>Ascomycota</taxon>
        <taxon>Pezizomycotina</taxon>
        <taxon>Sordariomycetes</taxon>
        <taxon>Hypocreomycetidae</taxon>
        <taxon>Hypocreales</taxon>
        <taxon>Nectriaceae</taxon>
        <taxon>Dactylonectria</taxon>
    </lineage>
</organism>
<accession>A0A9P9DMY7</accession>
<evidence type="ECO:0000313" key="10">
    <source>
        <dbReference type="Proteomes" id="UP000738349"/>
    </source>
</evidence>
<dbReference type="InterPro" id="IPR036259">
    <property type="entry name" value="MFS_trans_sf"/>
</dbReference>
<evidence type="ECO:0000256" key="2">
    <source>
        <dbReference type="ARBA" id="ARBA00022692"/>
    </source>
</evidence>
<feature type="region of interest" description="Disordered" evidence="6">
    <location>
        <begin position="1"/>
        <end position="24"/>
    </location>
</feature>
<dbReference type="PROSITE" id="PS50850">
    <property type="entry name" value="MFS"/>
    <property type="match status" value="1"/>
</dbReference>
<gene>
    <name evidence="9" type="ORF">EDB81DRAFT_813998</name>
</gene>
<keyword evidence="5" id="KW-0325">Glycoprotein</keyword>
<dbReference type="PANTHER" id="PTHR23501">
    <property type="entry name" value="MAJOR FACILITATOR SUPERFAMILY"/>
    <property type="match status" value="1"/>
</dbReference>
<dbReference type="GO" id="GO:0022857">
    <property type="term" value="F:transmembrane transporter activity"/>
    <property type="evidence" value="ECO:0007669"/>
    <property type="project" value="InterPro"/>
</dbReference>
<evidence type="ECO:0000256" key="6">
    <source>
        <dbReference type="SAM" id="MobiDB-lite"/>
    </source>
</evidence>
<evidence type="ECO:0000256" key="1">
    <source>
        <dbReference type="ARBA" id="ARBA00004141"/>
    </source>
</evidence>
<dbReference type="PANTHER" id="PTHR23501:SF189">
    <property type="entry name" value="DRUG TRANSPORTER, PUTATIVE (AFU_ORTHOLOGUE AFUA_4G03920)-RELATED"/>
    <property type="match status" value="1"/>
</dbReference>
<comment type="caution">
    <text evidence="9">The sequence shown here is derived from an EMBL/GenBank/DDBJ whole genome shotgun (WGS) entry which is preliminary data.</text>
</comment>
<evidence type="ECO:0000313" key="9">
    <source>
        <dbReference type="EMBL" id="KAH7121466.1"/>
    </source>
</evidence>
<evidence type="ECO:0000256" key="5">
    <source>
        <dbReference type="ARBA" id="ARBA00023180"/>
    </source>
</evidence>
<dbReference type="AlphaFoldDB" id="A0A9P9DMY7"/>
<name>A0A9P9DMY7_9HYPO</name>
<dbReference type="GO" id="GO:0005886">
    <property type="term" value="C:plasma membrane"/>
    <property type="evidence" value="ECO:0007669"/>
    <property type="project" value="TreeGrafter"/>
</dbReference>
<dbReference type="InterPro" id="IPR020846">
    <property type="entry name" value="MFS_dom"/>
</dbReference>
<feature type="transmembrane region" description="Helical" evidence="7">
    <location>
        <begin position="36"/>
        <end position="55"/>
    </location>
</feature>
<dbReference type="EMBL" id="JAGMUV010000024">
    <property type="protein sequence ID" value="KAH7121466.1"/>
    <property type="molecule type" value="Genomic_DNA"/>
</dbReference>
<keyword evidence="2 7" id="KW-0812">Transmembrane</keyword>
<feature type="domain" description="Major facilitator superfamily (MFS) profile" evidence="8">
    <location>
        <begin position="1"/>
        <end position="107"/>
    </location>
</feature>
<dbReference type="OrthoDB" id="10021397at2759"/>
<feature type="compositionally biased region" description="Polar residues" evidence="6">
    <location>
        <begin position="1"/>
        <end position="13"/>
    </location>
</feature>